<evidence type="ECO:0000256" key="1">
    <source>
        <dbReference type="ARBA" id="ARBA00007374"/>
    </source>
</evidence>
<comment type="catalytic activity">
    <reaction evidence="6">
        <text>1D-myo-inositol 1,4,5-trisphosphate + 2 ATP = 1D-myo-inositol 1,3,4,5,6-pentakisphosphate + 2 ADP + 2 H(+)</text>
        <dbReference type="Rhea" id="RHEA:32359"/>
        <dbReference type="ChEBI" id="CHEBI:15378"/>
        <dbReference type="ChEBI" id="CHEBI:30616"/>
        <dbReference type="ChEBI" id="CHEBI:57733"/>
        <dbReference type="ChEBI" id="CHEBI:203600"/>
        <dbReference type="ChEBI" id="CHEBI:456216"/>
        <dbReference type="EC" id="2.7.1.151"/>
    </reaction>
</comment>
<dbReference type="PANTHER" id="PTHR12400:SF51">
    <property type="entry name" value="INOSITOL POLYPHOSPHATE MULTIKINASE"/>
    <property type="match status" value="1"/>
</dbReference>
<organism evidence="9 10">
    <name type="scientific">Bugula neritina</name>
    <name type="common">Brown bryozoan</name>
    <name type="synonym">Sertularia neritina</name>
    <dbReference type="NCBI Taxonomy" id="10212"/>
    <lineage>
        <taxon>Eukaryota</taxon>
        <taxon>Metazoa</taxon>
        <taxon>Spiralia</taxon>
        <taxon>Lophotrochozoa</taxon>
        <taxon>Bryozoa</taxon>
        <taxon>Gymnolaemata</taxon>
        <taxon>Cheilostomatida</taxon>
        <taxon>Flustrina</taxon>
        <taxon>Buguloidea</taxon>
        <taxon>Bugulidae</taxon>
        <taxon>Bugula</taxon>
    </lineage>
</organism>
<comment type="caution">
    <text evidence="9">The sequence shown here is derived from an EMBL/GenBank/DDBJ whole genome shotgun (WGS) entry which is preliminary data.</text>
</comment>
<evidence type="ECO:0000256" key="6">
    <source>
        <dbReference type="ARBA" id="ARBA00036164"/>
    </source>
</evidence>
<comment type="similarity">
    <text evidence="1 8">Belongs to the inositol phosphokinase (IPK) family.</text>
</comment>
<evidence type="ECO:0000256" key="3">
    <source>
        <dbReference type="ARBA" id="ARBA00022741"/>
    </source>
</evidence>
<keyword evidence="5" id="KW-0067">ATP-binding</keyword>
<dbReference type="PANTHER" id="PTHR12400">
    <property type="entry name" value="INOSITOL POLYPHOSPHATE KINASE"/>
    <property type="match status" value="1"/>
</dbReference>
<dbReference type="InterPro" id="IPR038286">
    <property type="entry name" value="IPK_sf"/>
</dbReference>
<dbReference type="EMBL" id="VXIV02000063">
    <property type="protein sequence ID" value="KAF6041240.1"/>
    <property type="molecule type" value="Genomic_DNA"/>
</dbReference>
<dbReference type="GO" id="GO:0005737">
    <property type="term" value="C:cytoplasm"/>
    <property type="evidence" value="ECO:0007669"/>
    <property type="project" value="TreeGrafter"/>
</dbReference>
<sequence length="383" mass="43346">MRQTGSDAVDTDDCEIYKSEHVESTITVRYEVSIPRHMNSQDTKGVSQLPVITNGWEGSVGDRPIATENSLEHSRTPPIPMPAGLEPLKHQLAGHRFCEEGNKELYGILDCKDGTILKPVILDSRKGQRERYFYALLADDSSHSPYFNFDVCDFELLRQLKKFTAVYKGLVSLPEHPEVVIYIKMVDVCSTFTRPHIIDVKIGAKCWEPAASPEKIKRQKQRCPHLDEICFQVLGAKYYDAQTGEAVVRRDLRKCTPHDLLHKGLHAIFNILPPNAKESITQFIMDDLQEIARWFGSQSILSFHGSSVLIVFEGDKATLDSNVETNHNRHPSLLKVKMIDFAHVFQTRASDDNYLEGLNSLISYFQSLSHIFRSTSPVTDKAS</sequence>
<proteinExistence type="inferred from homology"/>
<comment type="catalytic activity">
    <reaction evidence="7">
        <text>1D-myo-inositol 1,3,4,6-tetrakisphosphate + ATP = 1D-myo-inositol 1,3,4,5,6-pentakisphosphate + ADP + H(+)</text>
        <dbReference type="Rhea" id="RHEA:12717"/>
        <dbReference type="ChEBI" id="CHEBI:15378"/>
        <dbReference type="ChEBI" id="CHEBI:30616"/>
        <dbReference type="ChEBI" id="CHEBI:57660"/>
        <dbReference type="ChEBI" id="CHEBI:57733"/>
        <dbReference type="ChEBI" id="CHEBI:456216"/>
        <dbReference type="EC" id="2.7.1.140"/>
    </reaction>
</comment>
<dbReference type="AlphaFoldDB" id="A0A7J7KSQ3"/>
<dbReference type="Proteomes" id="UP000593567">
    <property type="component" value="Unassembled WGS sequence"/>
</dbReference>
<evidence type="ECO:0000256" key="2">
    <source>
        <dbReference type="ARBA" id="ARBA00022679"/>
    </source>
</evidence>
<dbReference type="GO" id="GO:0032958">
    <property type="term" value="P:inositol phosphate biosynthetic process"/>
    <property type="evidence" value="ECO:0007669"/>
    <property type="project" value="InterPro"/>
</dbReference>
<keyword evidence="4 8" id="KW-0418">Kinase</keyword>
<dbReference type="GO" id="GO:0008440">
    <property type="term" value="F:inositol-1,4,5-trisphosphate 3-kinase activity"/>
    <property type="evidence" value="ECO:0007669"/>
    <property type="project" value="TreeGrafter"/>
</dbReference>
<keyword evidence="2 8" id="KW-0808">Transferase</keyword>
<dbReference type="GO" id="GO:0005524">
    <property type="term" value="F:ATP binding"/>
    <property type="evidence" value="ECO:0007669"/>
    <property type="project" value="UniProtKB-KW"/>
</dbReference>
<reference evidence="9" key="1">
    <citation type="submission" date="2020-06" db="EMBL/GenBank/DDBJ databases">
        <title>Draft genome of Bugula neritina, a colonial animal packing powerful symbionts and potential medicines.</title>
        <authorList>
            <person name="Rayko M."/>
        </authorList>
    </citation>
    <scope>NUCLEOTIDE SEQUENCE [LARGE SCALE GENOMIC DNA]</scope>
    <source>
        <strain evidence="9">Kwan_BN1</strain>
    </source>
</reference>
<evidence type="ECO:0000256" key="7">
    <source>
        <dbReference type="ARBA" id="ARBA00036525"/>
    </source>
</evidence>
<evidence type="ECO:0000313" key="10">
    <source>
        <dbReference type="Proteomes" id="UP000593567"/>
    </source>
</evidence>
<accession>A0A7J7KSQ3</accession>
<dbReference type="InterPro" id="IPR005522">
    <property type="entry name" value="IPK"/>
</dbReference>
<dbReference type="GO" id="GO:0051765">
    <property type="term" value="F:inositol tetrakisphosphate kinase activity"/>
    <property type="evidence" value="ECO:0007669"/>
    <property type="project" value="TreeGrafter"/>
</dbReference>
<evidence type="ECO:0000256" key="5">
    <source>
        <dbReference type="ARBA" id="ARBA00022840"/>
    </source>
</evidence>
<name>A0A7J7KSQ3_BUGNE</name>
<evidence type="ECO:0000256" key="8">
    <source>
        <dbReference type="RuleBase" id="RU363090"/>
    </source>
</evidence>
<dbReference type="SUPFAM" id="SSF56104">
    <property type="entry name" value="SAICAR synthase-like"/>
    <property type="match status" value="1"/>
</dbReference>
<evidence type="ECO:0000313" key="9">
    <source>
        <dbReference type="EMBL" id="KAF6041240.1"/>
    </source>
</evidence>
<dbReference type="EC" id="2.7.-.-" evidence="8"/>
<dbReference type="GO" id="GO:0005634">
    <property type="term" value="C:nucleus"/>
    <property type="evidence" value="ECO:0007669"/>
    <property type="project" value="TreeGrafter"/>
</dbReference>
<keyword evidence="10" id="KW-1185">Reference proteome</keyword>
<dbReference type="Pfam" id="PF03770">
    <property type="entry name" value="IPK"/>
    <property type="match status" value="1"/>
</dbReference>
<gene>
    <name evidence="9" type="ORF">EB796_000402</name>
</gene>
<dbReference type="OrthoDB" id="338650at2759"/>
<keyword evidence="3" id="KW-0547">Nucleotide-binding</keyword>
<dbReference type="Gene3D" id="3.30.470.160">
    <property type="entry name" value="Inositol polyphosphate kinase"/>
    <property type="match status" value="1"/>
</dbReference>
<protein>
    <recommendedName>
        <fullName evidence="8">Kinase</fullName>
        <ecNumber evidence="8">2.7.-.-</ecNumber>
    </recommendedName>
</protein>
<evidence type="ECO:0000256" key="4">
    <source>
        <dbReference type="ARBA" id="ARBA00022777"/>
    </source>
</evidence>